<dbReference type="EnsemblMetazoa" id="G18723.5">
    <property type="protein sequence ID" value="G18723.5:cds"/>
    <property type="gene ID" value="G18723"/>
</dbReference>
<dbReference type="SUPFAM" id="SSF46785">
    <property type="entry name" value="Winged helix' DNA-binding domain"/>
    <property type="match status" value="1"/>
</dbReference>
<dbReference type="Proteomes" id="UP000005408">
    <property type="component" value="Unassembled WGS sequence"/>
</dbReference>
<sequence length="348" mass="39291">MAKESNYEDTIEAIVNSGLHTMVLALGYKVGIIDAMGRLGKPSTKGEISKEAGLNQRYVEEWLLCMASKGIVQYENSKFSIMNSGRIRKAIHTSLALPMFADCFQKLENAMKNKDINTGYQYPSNELEWLGKFSDLSNTNQTWIENNINPAILYCQQQSHDTEISLCMLDFGCGYGKLANELAQYYPQSNIFGTDIHKDAVHFCKVAHKQPNIQFEIFSKSLELLWQQKFDAIILKDVLHDLPDPVTVLSQVRRMLKPQGIVIAFDPNISSNISFNLGKKAAQNHLPYSVFFCLPNSLSERPAVGHGGSWGYEDREQFLVDNGFTIVKTPVNEIKSTNSHDHRIIFKV</sequence>
<name>A0A8W8JE04_MAGGI</name>
<dbReference type="InterPro" id="IPR025714">
    <property type="entry name" value="Methyltranfer_dom"/>
</dbReference>
<dbReference type="InterPro" id="IPR029063">
    <property type="entry name" value="SAM-dependent_MTases_sf"/>
</dbReference>
<feature type="domain" description="Methyltransferase" evidence="1">
    <location>
        <begin position="168"/>
        <end position="273"/>
    </location>
</feature>
<dbReference type="InterPro" id="IPR048711">
    <property type="entry name" value="WHD_Rv2258c"/>
</dbReference>
<keyword evidence="4" id="KW-1185">Reference proteome</keyword>
<protein>
    <recommendedName>
        <fullName evidence="5">Methyltransferase domain-containing protein</fullName>
    </recommendedName>
</protein>
<dbReference type="Pfam" id="PF21320">
    <property type="entry name" value="WHD_Rv2258c"/>
    <property type="match status" value="1"/>
</dbReference>
<dbReference type="SUPFAM" id="SSF53335">
    <property type="entry name" value="S-adenosyl-L-methionine-dependent methyltransferases"/>
    <property type="match status" value="1"/>
</dbReference>
<dbReference type="InterPro" id="IPR053173">
    <property type="entry name" value="SAM-binding_MTase"/>
</dbReference>
<dbReference type="AlphaFoldDB" id="A0A8W8JE04"/>
<dbReference type="PANTHER" id="PTHR45128">
    <property type="entry name" value="METHYLTRANSFERASE TYPE 11"/>
    <property type="match status" value="1"/>
</dbReference>
<evidence type="ECO:0000259" key="2">
    <source>
        <dbReference type="Pfam" id="PF21320"/>
    </source>
</evidence>
<reference evidence="3" key="1">
    <citation type="submission" date="2022-08" db="UniProtKB">
        <authorList>
            <consortium name="EnsemblMetazoa"/>
        </authorList>
    </citation>
    <scope>IDENTIFICATION</scope>
    <source>
        <strain evidence="3">05x7-T-G4-1.051#20</strain>
    </source>
</reference>
<dbReference type="PANTHER" id="PTHR45128:SF1">
    <property type="entry name" value="S-ADENOSYLMETHIONINE-DEPENDENT METHYLTRANSFERASE RV2258C"/>
    <property type="match status" value="1"/>
</dbReference>
<dbReference type="OMA" id="CEESIQW"/>
<accession>A0A8W8JE04</accession>
<evidence type="ECO:0008006" key="5">
    <source>
        <dbReference type="Google" id="ProtNLM"/>
    </source>
</evidence>
<dbReference type="OrthoDB" id="565050at2759"/>
<dbReference type="CDD" id="cd02440">
    <property type="entry name" value="AdoMet_MTases"/>
    <property type="match status" value="1"/>
</dbReference>
<dbReference type="InterPro" id="IPR036390">
    <property type="entry name" value="WH_DNA-bd_sf"/>
</dbReference>
<dbReference type="EnsemblMetazoa" id="G18723.11">
    <property type="protein sequence ID" value="G18723.11:cds"/>
    <property type="gene ID" value="G18723"/>
</dbReference>
<evidence type="ECO:0000313" key="3">
    <source>
        <dbReference type="EnsemblMetazoa" id="G18723.11:cds"/>
    </source>
</evidence>
<evidence type="ECO:0000259" key="1">
    <source>
        <dbReference type="Pfam" id="PF13847"/>
    </source>
</evidence>
<dbReference type="Pfam" id="PF13847">
    <property type="entry name" value="Methyltransf_31"/>
    <property type="match status" value="1"/>
</dbReference>
<dbReference type="Gene3D" id="3.40.50.150">
    <property type="entry name" value="Vaccinia Virus protein VP39"/>
    <property type="match status" value="1"/>
</dbReference>
<organism evidence="3 4">
    <name type="scientific">Magallana gigas</name>
    <name type="common">Pacific oyster</name>
    <name type="synonym">Crassostrea gigas</name>
    <dbReference type="NCBI Taxonomy" id="29159"/>
    <lineage>
        <taxon>Eukaryota</taxon>
        <taxon>Metazoa</taxon>
        <taxon>Spiralia</taxon>
        <taxon>Lophotrochozoa</taxon>
        <taxon>Mollusca</taxon>
        <taxon>Bivalvia</taxon>
        <taxon>Autobranchia</taxon>
        <taxon>Pteriomorphia</taxon>
        <taxon>Ostreida</taxon>
        <taxon>Ostreoidea</taxon>
        <taxon>Ostreidae</taxon>
        <taxon>Magallana</taxon>
    </lineage>
</organism>
<evidence type="ECO:0000313" key="4">
    <source>
        <dbReference type="Proteomes" id="UP000005408"/>
    </source>
</evidence>
<proteinExistence type="predicted"/>
<feature type="domain" description="S-adenosylmethionine-dependent methyltransferase Rv2258c-like winged HTH" evidence="2">
    <location>
        <begin position="21"/>
        <end position="78"/>
    </location>
</feature>